<keyword evidence="2" id="KW-1185">Reference proteome</keyword>
<evidence type="ECO:0000313" key="2">
    <source>
        <dbReference type="Proteomes" id="UP000006038"/>
    </source>
</evidence>
<dbReference type="HOGENOM" id="CLU_3017471_0_0_1"/>
<sequence length="56" mass="5815">MRRIMLAVADGLGSQPLQVAVDDEGGSFLLEAAEHEAAAIAAKIEAHRAAEAEANK</sequence>
<dbReference type="AlphaFoldDB" id="J3LPQ4"/>
<protein>
    <submittedName>
        <fullName evidence="1">Uncharacterized protein</fullName>
    </submittedName>
</protein>
<dbReference type="EnsemblPlants" id="OB03G30300.1">
    <property type="protein sequence ID" value="OB03G30300.1"/>
    <property type="gene ID" value="OB03G30300"/>
</dbReference>
<accession>J3LPQ4</accession>
<reference evidence="1" key="1">
    <citation type="journal article" date="2013" name="Nat. Commun.">
        <title>Whole-genome sequencing of Oryza brachyantha reveals mechanisms underlying Oryza genome evolution.</title>
        <authorList>
            <person name="Chen J."/>
            <person name="Huang Q."/>
            <person name="Gao D."/>
            <person name="Wang J."/>
            <person name="Lang Y."/>
            <person name="Liu T."/>
            <person name="Li B."/>
            <person name="Bai Z."/>
            <person name="Luis Goicoechea J."/>
            <person name="Liang C."/>
            <person name="Chen C."/>
            <person name="Zhang W."/>
            <person name="Sun S."/>
            <person name="Liao Y."/>
            <person name="Zhang X."/>
            <person name="Yang L."/>
            <person name="Song C."/>
            <person name="Wang M."/>
            <person name="Shi J."/>
            <person name="Liu G."/>
            <person name="Liu J."/>
            <person name="Zhou H."/>
            <person name="Zhou W."/>
            <person name="Yu Q."/>
            <person name="An N."/>
            <person name="Chen Y."/>
            <person name="Cai Q."/>
            <person name="Wang B."/>
            <person name="Liu B."/>
            <person name="Min J."/>
            <person name="Huang Y."/>
            <person name="Wu H."/>
            <person name="Li Z."/>
            <person name="Zhang Y."/>
            <person name="Yin Y."/>
            <person name="Song W."/>
            <person name="Jiang J."/>
            <person name="Jackson S.A."/>
            <person name="Wing R.A."/>
            <person name="Wang J."/>
            <person name="Chen M."/>
        </authorList>
    </citation>
    <scope>NUCLEOTIDE SEQUENCE [LARGE SCALE GENOMIC DNA]</scope>
    <source>
        <strain evidence="1">cv. IRGC 101232</strain>
    </source>
</reference>
<evidence type="ECO:0000313" key="1">
    <source>
        <dbReference type="EnsemblPlants" id="OB03G30300.1"/>
    </source>
</evidence>
<proteinExistence type="predicted"/>
<dbReference type="Proteomes" id="UP000006038">
    <property type="component" value="Chromosome 3"/>
</dbReference>
<dbReference type="Gramene" id="OB03G30300.1">
    <property type="protein sequence ID" value="OB03G30300.1"/>
    <property type="gene ID" value="OB03G30300"/>
</dbReference>
<reference evidence="1" key="2">
    <citation type="submission" date="2013-04" db="UniProtKB">
        <authorList>
            <consortium name="EnsemblPlants"/>
        </authorList>
    </citation>
    <scope>IDENTIFICATION</scope>
</reference>
<organism evidence="1">
    <name type="scientific">Oryza brachyantha</name>
    <name type="common">malo sina</name>
    <dbReference type="NCBI Taxonomy" id="4533"/>
    <lineage>
        <taxon>Eukaryota</taxon>
        <taxon>Viridiplantae</taxon>
        <taxon>Streptophyta</taxon>
        <taxon>Embryophyta</taxon>
        <taxon>Tracheophyta</taxon>
        <taxon>Spermatophyta</taxon>
        <taxon>Magnoliopsida</taxon>
        <taxon>Liliopsida</taxon>
        <taxon>Poales</taxon>
        <taxon>Poaceae</taxon>
        <taxon>BOP clade</taxon>
        <taxon>Oryzoideae</taxon>
        <taxon>Oryzeae</taxon>
        <taxon>Oryzinae</taxon>
        <taxon>Oryza</taxon>
    </lineage>
</organism>
<name>J3LPQ4_ORYBR</name>